<dbReference type="Proteomes" id="UP000295722">
    <property type="component" value="Unassembled WGS sequence"/>
</dbReference>
<dbReference type="Gene3D" id="3.50.50.60">
    <property type="entry name" value="FAD/NAD(P)-binding domain"/>
    <property type="match status" value="2"/>
</dbReference>
<reference evidence="2 3" key="1">
    <citation type="submission" date="2019-03" db="EMBL/GenBank/DDBJ databases">
        <title>Paraburkholderia sp. 4M-K11, isolated from subtropical forest soil.</title>
        <authorList>
            <person name="Gao Z.-H."/>
            <person name="Qiu L.-H."/>
        </authorList>
    </citation>
    <scope>NUCLEOTIDE SEQUENCE [LARGE SCALE GENOMIC DNA]</scope>
    <source>
        <strain evidence="2 3">4M-K11</strain>
    </source>
</reference>
<dbReference type="SUPFAM" id="SSF54373">
    <property type="entry name" value="FAD-linked reductases, C-terminal domain"/>
    <property type="match status" value="1"/>
</dbReference>
<gene>
    <name evidence="2" type="ORF">EYW47_23530</name>
</gene>
<dbReference type="InterPro" id="IPR036188">
    <property type="entry name" value="FAD/NAD-bd_sf"/>
</dbReference>
<organism evidence="2 3">
    <name type="scientific">Paraburkholderia silviterrae</name>
    <dbReference type="NCBI Taxonomy" id="2528715"/>
    <lineage>
        <taxon>Bacteria</taxon>
        <taxon>Pseudomonadati</taxon>
        <taxon>Pseudomonadota</taxon>
        <taxon>Betaproteobacteria</taxon>
        <taxon>Burkholderiales</taxon>
        <taxon>Burkholderiaceae</taxon>
        <taxon>Paraburkholderia</taxon>
    </lineage>
</organism>
<dbReference type="OrthoDB" id="8591538at2"/>
<sequence length="407" mass="44367">MNPTTTHRKAAIVGGSLGGLFAANLLLRSGWDVDVFERVPEELSGRGAGIVTHPELFDVMQAAGVRIDESIGVPVQSRVTLAQDGAVLSTRELPQTLTAWSKMYHVLRAALPNQHYHCGAVVTDIADGAQHATITLSDGSRVHADLVIAADGFRSAVREKFLPEVQLQYAGYVAWRGLVDELALSSDTHAALFDKFAFCLPPREQMIGYPVAGESNSTKPGERRYNFVWYRATSEDEDLPNLLTDDTGKRWSGGIPPTLIRRDVLADMQASARTLLAPQFAEVVTRATQPLFQPIFDLEVPQMAFGRIALLGDAAFVARPHCGMGVTKAAGDAMALVAALARHANPLDALAQYSDERTQFGAAIVQHARHLGAYMQAQLKDETEREMAELYRTPEAVMRETAVPPHF</sequence>
<evidence type="ECO:0000313" key="2">
    <source>
        <dbReference type="EMBL" id="TDG20894.1"/>
    </source>
</evidence>
<keyword evidence="3" id="KW-1185">Reference proteome</keyword>
<dbReference type="NCBIfam" id="NF005566">
    <property type="entry name" value="PRK07236.1"/>
    <property type="match status" value="1"/>
</dbReference>
<dbReference type="RefSeq" id="WP_133197244.1">
    <property type="nucleotide sequence ID" value="NZ_JBHUCW010000002.1"/>
</dbReference>
<protein>
    <submittedName>
        <fullName evidence="2">FAD-dependent oxidoreductase</fullName>
    </submittedName>
</protein>
<dbReference type="PRINTS" id="PR00420">
    <property type="entry name" value="RNGMNOXGNASE"/>
</dbReference>
<dbReference type="Pfam" id="PF22607">
    <property type="entry name" value="FAD_binding-like"/>
    <property type="match status" value="1"/>
</dbReference>
<dbReference type="InterPro" id="IPR054707">
    <property type="entry name" value="DhpH_subs-bd"/>
</dbReference>
<comment type="caution">
    <text evidence="2">The sequence shown here is derived from an EMBL/GenBank/DDBJ whole genome shotgun (WGS) entry which is preliminary data.</text>
</comment>
<accession>A0A4R5M4V3</accession>
<evidence type="ECO:0000313" key="3">
    <source>
        <dbReference type="Proteomes" id="UP000295722"/>
    </source>
</evidence>
<dbReference type="EMBL" id="SMRP01000013">
    <property type="protein sequence ID" value="TDG20894.1"/>
    <property type="molecule type" value="Genomic_DNA"/>
</dbReference>
<dbReference type="SUPFAM" id="SSF51905">
    <property type="entry name" value="FAD/NAD(P)-binding domain"/>
    <property type="match status" value="1"/>
</dbReference>
<name>A0A4R5M4V3_9BURK</name>
<dbReference type="PANTHER" id="PTHR47469:SF2">
    <property type="entry name" value="OS06G0597600 PROTEIN"/>
    <property type="match status" value="1"/>
</dbReference>
<proteinExistence type="predicted"/>
<feature type="domain" description="2,6-dihydroxypyridine 3-monooxygenase substrate binding" evidence="1">
    <location>
        <begin position="169"/>
        <end position="297"/>
    </location>
</feature>
<evidence type="ECO:0000259" key="1">
    <source>
        <dbReference type="Pfam" id="PF22607"/>
    </source>
</evidence>
<dbReference type="PANTHER" id="PTHR47469">
    <property type="entry name" value="MONOOXYGENASE-LIKE"/>
    <property type="match status" value="1"/>
</dbReference>
<dbReference type="InterPro" id="IPR053212">
    <property type="entry name" value="DHP_3-monooxygenase"/>
</dbReference>
<dbReference type="AlphaFoldDB" id="A0A4R5M4V3"/>